<sequence length="41" mass="5106">FQRSTANRYFSYARYIHMYVRTDITKNPFQSILNPFYNSFF</sequence>
<accession>A0A087TGW5</accession>
<dbReference type="EMBL" id="KK115172">
    <property type="protein sequence ID" value="KFM64354.1"/>
    <property type="molecule type" value="Genomic_DNA"/>
</dbReference>
<reference evidence="1 2" key="1">
    <citation type="submission" date="2013-11" db="EMBL/GenBank/DDBJ databases">
        <title>Genome sequencing of Stegodyphus mimosarum.</title>
        <authorList>
            <person name="Bechsgaard J."/>
        </authorList>
    </citation>
    <scope>NUCLEOTIDE SEQUENCE [LARGE SCALE GENOMIC DNA]</scope>
</reference>
<feature type="non-terminal residue" evidence="1">
    <location>
        <position position="1"/>
    </location>
</feature>
<protein>
    <submittedName>
        <fullName evidence="1">Uncharacterized protein</fullName>
    </submittedName>
</protein>
<name>A0A087TGW5_STEMI</name>
<dbReference type="Proteomes" id="UP000054359">
    <property type="component" value="Unassembled WGS sequence"/>
</dbReference>
<dbReference type="AlphaFoldDB" id="A0A087TGW5"/>
<feature type="non-terminal residue" evidence="1">
    <location>
        <position position="41"/>
    </location>
</feature>
<evidence type="ECO:0000313" key="1">
    <source>
        <dbReference type="EMBL" id="KFM64354.1"/>
    </source>
</evidence>
<evidence type="ECO:0000313" key="2">
    <source>
        <dbReference type="Proteomes" id="UP000054359"/>
    </source>
</evidence>
<organism evidence="1 2">
    <name type="scientific">Stegodyphus mimosarum</name>
    <name type="common">African social velvet spider</name>
    <dbReference type="NCBI Taxonomy" id="407821"/>
    <lineage>
        <taxon>Eukaryota</taxon>
        <taxon>Metazoa</taxon>
        <taxon>Ecdysozoa</taxon>
        <taxon>Arthropoda</taxon>
        <taxon>Chelicerata</taxon>
        <taxon>Arachnida</taxon>
        <taxon>Araneae</taxon>
        <taxon>Araneomorphae</taxon>
        <taxon>Entelegynae</taxon>
        <taxon>Eresoidea</taxon>
        <taxon>Eresidae</taxon>
        <taxon>Stegodyphus</taxon>
    </lineage>
</organism>
<proteinExistence type="predicted"/>
<keyword evidence="2" id="KW-1185">Reference proteome</keyword>
<gene>
    <name evidence="1" type="ORF">X975_25066</name>
</gene>